<dbReference type="VEuPathDB" id="MicrosporidiaDB:HERIO_2328"/>
<comment type="similarity">
    <text evidence="1 10">Belongs to the thymidine kinase family.</text>
</comment>
<dbReference type="PIRSF" id="PIRSF035805">
    <property type="entry name" value="TK_cell"/>
    <property type="match status" value="1"/>
</dbReference>
<evidence type="ECO:0000256" key="7">
    <source>
        <dbReference type="ARBA" id="ARBA00022840"/>
    </source>
</evidence>
<evidence type="ECO:0000256" key="8">
    <source>
        <dbReference type="PIRSR" id="PIRSR035805-1"/>
    </source>
</evidence>
<dbReference type="GO" id="GO:0071897">
    <property type="term" value="P:DNA biosynthetic process"/>
    <property type="evidence" value="ECO:0007669"/>
    <property type="project" value="UniProtKB-KW"/>
</dbReference>
<dbReference type="VEuPathDB" id="MicrosporidiaDB:A0H76_1913"/>
<evidence type="ECO:0000256" key="9">
    <source>
        <dbReference type="RuleBase" id="RU000544"/>
    </source>
</evidence>
<dbReference type="PANTHER" id="PTHR11441">
    <property type="entry name" value="THYMIDINE KINASE"/>
    <property type="match status" value="1"/>
</dbReference>
<evidence type="ECO:0000256" key="6">
    <source>
        <dbReference type="ARBA" id="ARBA00022777"/>
    </source>
</evidence>
<keyword evidence="4 9" id="KW-0808">Transferase</keyword>
<dbReference type="InterPro" id="IPR027417">
    <property type="entry name" value="P-loop_NTPase"/>
</dbReference>
<dbReference type="Proteomes" id="UP000192501">
    <property type="component" value="Unassembled WGS sequence"/>
</dbReference>
<name>A0A1X0QGA1_9MICR</name>
<keyword evidence="3 9" id="KW-0237">DNA synthesis</keyword>
<organism evidence="11 12">
    <name type="scientific">Hepatospora eriocheir</name>
    <dbReference type="NCBI Taxonomy" id="1081669"/>
    <lineage>
        <taxon>Eukaryota</taxon>
        <taxon>Fungi</taxon>
        <taxon>Fungi incertae sedis</taxon>
        <taxon>Microsporidia</taxon>
        <taxon>Hepatosporidae</taxon>
        <taxon>Hepatospora</taxon>
    </lineage>
</organism>
<proteinExistence type="inferred from homology"/>
<evidence type="ECO:0000256" key="4">
    <source>
        <dbReference type="ARBA" id="ARBA00022679"/>
    </source>
</evidence>
<sequence>MNSSSIKFLTGPVGSGKTLKLLIVIDQLVKCVGKKSIYLIKHSFDTRSKKLEFMSNAGLSCKTNIEVNSDFDLTTIDFTGIRYLIIDEIQFFSVKQIESLNKIAHEMDVSIICCGLTTDFRGKIFEPSKKLIEIADEIEQVTAICMLCKYSSENNNISLNAVKSMKITTTNNKKS</sequence>
<reference evidence="11 12" key="1">
    <citation type="journal article" date="2017" name="Environ. Microbiol.">
        <title>Decay of the glycolytic pathway and adaptation to intranuclear parasitism within Enterocytozoonidae microsporidia.</title>
        <authorList>
            <person name="Wiredu Boakye D."/>
            <person name="Jaroenlak P."/>
            <person name="Prachumwat A."/>
            <person name="Williams T.A."/>
            <person name="Bateman K.S."/>
            <person name="Itsathitphaisarn O."/>
            <person name="Sritunyalucksana K."/>
            <person name="Paszkiewicz K.H."/>
            <person name="Moore K.A."/>
            <person name="Stentiford G.D."/>
            <person name="Williams B.A."/>
        </authorList>
    </citation>
    <scope>NUCLEOTIDE SEQUENCE [LARGE SCALE GENOMIC DNA]</scope>
    <source>
        <strain evidence="12">canceri</strain>
    </source>
</reference>
<evidence type="ECO:0000256" key="1">
    <source>
        <dbReference type="ARBA" id="ARBA00007587"/>
    </source>
</evidence>
<evidence type="ECO:0000256" key="3">
    <source>
        <dbReference type="ARBA" id="ARBA00022634"/>
    </source>
</evidence>
<dbReference type="GO" id="GO:0005524">
    <property type="term" value="F:ATP binding"/>
    <property type="evidence" value="ECO:0007669"/>
    <property type="project" value="UniProtKB-KW"/>
</dbReference>
<evidence type="ECO:0000256" key="10">
    <source>
        <dbReference type="RuleBase" id="RU004165"/>
    </source>
</evidence>
<evidence type="ECO:0000256" key="2">
    <source>
        <dbReference type="ARBA" id="ARBA00012118"/>
    </source>
</evidence>
<keyword evidence="6 9" id="KW-0418">Kinase</keyword>
<dbReference type="GO" id="GO:0046104">
    <property type="term" value="P:thymidine metabolic process"/>
    <property type="evidence" value="ECO:0007669"/>
    <property type="project" value="TreeGrafter"/>
</dbReference>
<keyword evidence="5 9" id="KW-0547">Nucleotide-binding</keyword>
<evidence type="ECO:0000313" key="12">
    <source>
        <dbReference type="Proteomes" id="UP000192501"/>
    </source>
</evidence>
<comment type="catalytic activity">
    <reaction evidence="9">
        <text>thymidine + ATP = dTMP + ADP + H(+)</text>
        <dbReference type="Rhea" id="RHEA:19129"/>
        <dbReference type="ChEBI" id="CHEBI:15378"/>
        <dbReference type="ChEBI" id="CHEBI:17748"/>
        <dbReference type="ChEBI" id="CHEBI:30616"/>
        <dbReference type="ChEBI" id="CHEBI:63528"/>
        <dbReference type="ChEBI" id="CHEBI:456216"/>
        <dbReference type="EC" id="2.7.1.21"/>
    </reaction>
</comment>
<feature type="active site" description="Proton acceptor" evidence="8">
    <location>
        <position position="88"/>
    </location>
</feature>
<gene>
    <name evidence="11" type="primary">KITH</name>
    <name evidence="11" type="ORF">A0H76_1913</name>
</gene>
<dbReference type="InterPro" id="IPR001267">
    <property type="entry name" value="Thymidine_kinase"/>
</dbReference>
<accession>A0A1X0QGA1</accession>
<dbReference type="GO" id="GO:0004797">
    <property type="term" value="F:thymidine kinase activity"/>
    <property type="evidence" value="ECO:0007669"/>
    <property type="project" value="UniProtKB-EC"/>
</dbReference>
<dbReference type="AlphaFoldDB" id="A0A1X0QGA1"/>
<dbReference type="Pfam" id="PF00265">
    <property type="entry name" value="TK"/>
    <property type="match status" value="1"/>
</dbReference>
<dbReference type="SUPFAM" id="SSF52540">
    <property type="entry name" value="P-loop containing nucleoside triphosphate hydrolases"/>
    <property type="match status" value="1"/>
</dbReference>
<keyword evidence="7 9" id="KW-0067">ATP-binding</keyword>
<evidence type="ECO:0000256" key="5">
    <source>
        <dbReference type="ARBA" id="ARBA00022741"/>
    </source>
</evidence>
<comment type="caution">
    <text evidence="11">The sequence shown here is derived from an EMBL/GenBank/DDBJ whole genome shotgun (WGS) entry which is preliminary data.</text>
</comment>
<dbReference type="EMBL" id="LTAI01000441">
    <property type="protein sequence ID" value="ORD98796.1"/>
    <property type="molecule type" value="Genomic_DNA"/>
</dbReference>
<dbReference type="PANTHER" id="PTHR11441:SF0">
    <property type="entry name" value="THYMIDINE KINASE, CYTOSOLIC"/>
    <property type="match status" value="1"/>
</dbReference>
<dbReference type="GO" id="GO:0005829">
    <property type="term" value="C:cytosol"/>
    <property type="evidence" value="ECO:0007669"/>
    <property type="project" value="TreeGrafter"/>
</dbReference>
<protein>
    <recommendedName>
        <fullName evidence="2 9">Thymidine kinase</fullName>
        <ecNumber evidence="2 9">2.7.1.21</ecNumber>
    </recommendedName>
</protein>
<dbReference type="Gene3D" id="3.40.50.300">
    <property type="entry name" value="P-loop containing nucleotide triphosphate hydrolases"/>
    <property type="match status" value="1"/>
</dbReference>
<dbReference type="EC" id="2.7.1.21" evidence="2 9"/>
<evidence type="ECO:0000313" key="11">
    <source>
        <dbReference type="EMBL" id="ORD98796.1"/>
    </source>
</evidence>